<reference evidence="14 15" key="1">
    <citation type="submission" date="2016-10" db="EMBL/GenBank/DDBJ databases">
        <authorList>
            <person name="de Groot N.N."/>
        </authorList>
    </citation>
    <scope>NUCLEOTIDE SEQUENCE [LARGE SCALE GENOMIC DNA]</scope>
    <source>
        <strain evidence="14 15">DSM 18979</strain>
    </source>
</reference>
<evidence type="ECO:0000256" key="11">
    <source>
        <dbReference type="HAMAP-Rule" id="MF_00356"/>
    </source>
</evidence>
<dbReference type="InterPro" id="IPR024754">
    <property type="entry name" value="DNA_PolC-like_N_II"/>
</dbReference>
<dbReference type="NCBIfam" id="TIGR00573">
    <property type="entry name" value="dnaq"/>
    <property type="match status" value="1"/>
</dbReference>
<keyword evidence="7 11" id="KW-0378">Hydrolase</keyword>
<dbReference type="NCBIfam" id="NF001688">
    <property type="entry name" value="PRK00448.1"/>
    <property type="match status" value="1"/>
</dbReference>
<dbReference type="InterPro" id="IPR029460">
    <property type="entry name" value="DNAPol_HHH"/>
</dbReference>
<dbReference type="InterPro" id="IPR006308">
    <property type="entry name" value="Pol_III_a_PolC-type_gram_pos"/>
</dbReference>
<dbReference type="EC" id="2.7.7.7" evidence="11"/>
<comment type="similarity">
    <text evidence="11">Belongs to the DNA polymerase type-C family. PolC subfamily.</text>
</comment>
<dbReference type="EMBL" id="FOHU01000001">
    <property type="protein sequence ID" value="SES68404.1"/>
    <property type="molecule type" value="Genomic_DNA"/>
</dbReference>
<keyword evidence="15" id="KW-1185">Reference proteome</keyword>
<dbReference type="GO" id="GO:0003887">
    <property type="term" value="F:DNA-directed DNA polymerase activity"/>
    <property type="evidence" value="ECO:0007669"/>
    <property type="project" value="UniProtKB-UniRule"/>
</dbReference>
<protein>
    <recommendedName>
        <fullName evidence="11">DNA polymerase III PolC-type</fullName>
        <shortName evidence="11">PolIII</shortName>
        <ecNumber evidence="11">2.7.7.7</ecNumber>
    </recommendedName>
</protein>
<dbReference type="InterPro" id="IPR036397">
    <property type="entry name" value="RNaseH_sf"/>
</dbReference>
<accession>A0A1H9YHA7</accession>
<organism evidence="14 15">
    <name type="scientific">Natronincola peptidivorans</name>
    <dbReference type="NCBI Taxonomy" id="426128"/>
    <lineage>
        <taxon>Bacteria</taxon>
        <taxon>Bacillati</taxon>
        <taxon>Bacillota</taxon>
        <taxon>Clostridia</taxon>
        <taxon>Peptostreptococcales</taxon>
        <taxon>Natronincolaceae</taxon>
        <taxon>Natronincola</taxon>
    </lineage>
</organism>
<dbReference type="InterPro" id="IPR003141">
    <property type="entry name" value="Pol/His_phosphatase_N"/>
</dbReference>
<dbReference type="InterPro" id="IPR004805">
    <property type="entry name" value="DnaE2/DnaE/PolC"/>
</dbReference>
<dbReference type="Pfam" id="PF02811">
    <property type="entry name" value="PHP"/>
    <property type="match status" value="2"/>
</dbReference>
<keyword evidence="4 11" id="KW-0548">Nucleotidyltransferase</keyword>
<dbReference type="Gene3D" id="1.10.150.870">
    <property type="match status" value="1"/>
</dbReference>
<sequence length="1440" mass="162884">MDPLNKQMRIKDFAKELGLTPVASLQNTTVEGVKLYKKSKKIAVCIKASSIVDEEELQYFIKELKSNINIVKDIEVSINYELQYKSLEDLITNAWHNILFLLKREMPAVKAVAEKVTWEIVNSKLSLKVDEAMIFQKAKERKIDKTIEKYFADQFKCTMRCVITSSNRPIFDLSTYEKQKQEENNIFADKIKKETTALQKTQKNIGHTNNGKAVHGGSKVILGKQFTGSPIKINEITIDTEKAIIEGEVFYVEHRTLNSGKTMIILNITDFSNSITLKIFEGKNQSTPLKDLVSKGQYIKAKGDIVYDKYLKENIIIASDLLLLSKEERKDLEETKRVELHLHTQMSSMDGISNTSDLIQLASKWGHKAIAITDHGVVQAFPEAMEASKKYGIKVIYGMEGYIVNDEEKLIEISNDSYSLEDEYIVFDIETTGLSNATDKITEIGAIKIRNRQVIDKFSSLINPKIPIPEKITQITGINNEMVENAPTIEEVLPKFLDFIGTSCVVAHNAAFDVGFIRVNANELGHEFINPVVDTLKLSRILLSHLKRHKLNTIAKELNVTLENHHRAVDDAKATAEIFMKFIDLMKDKDIHTLQDINQFLGKKVDFKKLDTYHIILLAKNEIGLKNLYKIVSESHLKYFYKKPRIPKSLLNHYREGIIIGSACEGGELFQALLNNLPGEMIEQIAKYYDYLEIQPLENNEFLVEKGILNSFEDVKKINTRIIELGEEFDIPVVATGDVHFLHQHDEYCRRILMAGQGYSDADKQAPLYFKTTHEMLHEFSYLGESTAKKVVVDNPNVINEMIDELLPIPDGTFPPEIEGSEEELRKLCYGKASKIYGEPLPIIVKNRLDKEVNAIINNGYAVMYIIAQKLVTKSLEDGYLVGSRGSVGSSFAATMSDITEVNPLPPHYVCAECKYSEFITDGSYGSGADLPDKKCPECHHQLTKEGHDIPFEVFLGFEGDKEPDIDLNFAGEYQSEAHKYTEELFGEGKVFRAGTIGTIADKTAYGFVKKYLEGKQMDYTQAEVNRLTIGCTGVKRTSGQHPGGVMIVPSNRDIHEFCPIQYPANDPSTGVIITHFDYHAISGRLLKLDILGHDVPTIIKMLEDITQINAQMISLDDEKTMSIFTTTKELNINTQDFKCQVGTLGIPEFGTKFVRQMLVDTQPKTFAELVRISGLSHGTDVWLNNAQELVRNNTAELKDVISTRDDIMNYLILKGVPAKNAFKIMENVRKGKGLTPEDEELMRDNNVSQWYIASCNKIKYMFPKAHAVAYVMMSFRIAYFKVHFPEAFYATYFTMKADDFDADLISKGKEVVKNKIIELENLGNNIAEKMTAKEKNLLTVLEVALEMYYRNIELLPVDIYKSDADKFIIIDNKLLPPLKSLQGVGQNAAKSIVTARKNGEFLSLEDLRERTRVTKTVIETLVKHGCIDDLPNTNQLSLF</sequence>
<dbReference type="InterPro" id="IPR044923">
    <property type="entry name" value="PolC_middle_finger_sf"/>
</dbReference>
<dbReference type="InterPro" id="IPR013520">
    <property type="entry name" value="Ribonucl_H"/>
</dbReference>
<feature type="domain" description="Polymerase/histidinol phosphatase N-terminal" evidence="13">
    <location>
        <begin position="338"/>
        <end position="405"/>
    </location>
</feature>
<comment type="function">
    <text evidence="1 11">Required for replicative DNA synthesis. This DNA polymerase also exhibits 3' to 5' exonuclease activity.</text>
</comment>
<evidence type="ECO:0000256" key="2">
    <source>
        <dbReference type="ARBA" id="ARBA00022490"/>
    </source>
</evidence>
<keyword evidence="5 11" id="KW-0235">DNA replication</keyword>
<dbReference type="SUPFAM" id="SSF53098">
    <property type="entry name" value="Ribonuclease H-like"/>
    <property type="match status" value="1"/>
</dbReference>
<dbReference type="Pfam" id="PF17657">
    <property type="entry name" value="DNA_pol3_finger"/>
    <property type="match status" value="1"/>
</dbReference>
<evidence type="ECO:0000313" key="14">
    <source>
        <dbReference type="EMBL" id="SES68404.1"/>
    </source>
</evidence>
<dbReference type="GO" id="GO:0008408">
    <property type="term" value="F:3'-5' exonuclease activity"/>
    <property type="evidence" value="ECO:0007669"/>
    <property type="project" value="UniProtKB-UniRule"/>
</dbReference>
<evidence type="ECO:0000256" key="5">
    <source>
        <dbReference type="ARBA" id="ARBA00022705"/>
    </source>
</evidence>
<evidence type="ECO:0000313" key="15">
    <source>
        <dbReference type="Proteomes" id="UP000199568"/>
    </source>
</evidence>
<comment type="catalytic activity">
    <reaction evidence="10 11">
        <text>DNA(n) + a 2'-deoxyribonucleoside 5'-triphosphate = DNA(n+1) + diphosphate</text>
        <dbReference type="Rhea" id="RHEA:22508"/>
        <dbReference type="Rhea" id="RHEA-COMP:17339"/>
        <dbReference type="Rhea" id="RHEA-COMP:17340"/>
        <dbReference type="ChEBI" id="CHEBI:33019"/>
        <dbReference type="ChEBI" id="CHEBI:61560"/>
        <dbReference type="ChEBI" id="CHEBI:173112"/>
        <dbReference type="EC" id="2.7.7.7"/>
    </reaction>
</comment>
<dbReference type="GO" id="GO:0006261">
    <property type="term" value="P:DNA-templated DNA replication"/>
    <property type="evidence" value="ECO:0007669"/>
    <property type="project" value="UniProtKB-UniRule"/>
</dbReference>
<evidence type="ECO:0000256" key="3">
    <source>
        <dbReference type="ARBA" id="ARBA00022679"/>
    </source>
</evidence>
<evidence type="ECO:0000256" key="6">
    <source>
        <dbReference type="ARBA" id="ARBA00022722"/>
    </source>
</evidence>
<dbReference type="Pfam" id="PF11490">
    <property type="entry name" value="DNA_pol3_a_NII"/>
    <property type="match status" value="1"/>
</dbReference>
<dbReference type="RefSeq" id="WP_244272588.1">
    <property type="nucleotide sequence ID" value="NZ_FOHU01000001.1"/>
</dbReference>
<dbReference type="Gene3D" id="1.10.150.700">
    <property type="entry name" value="PolC, middle finger domain"/>
    <property type="match status" value="1"/>
</dbReference>
<dbReference type="Pfam" id="PF07733">
    <property type="entry name" value="DNA_pol3_alpha"/>
    <property type="match status" value="1"/>
</dbReference>
<dbReference type="SMART" id="SM00481">
    <property type="entry name" value="POLIIIAc"/>
    <property type="match status" value="1"/>
</dbReference>
<dbReference type="Pfam" id="PF14579">
    <property type="entry name" value="HHH_6"/>
    <property type="match status" value="1"/>
</dbReference>
<dbReference type="InterPro" id="IPR012340">
    <property type="entry name" value="NA-bd_OB-fold"/>
</dbReference>
<dbReference type="Pfam" id="PF00929">
    <property type="entry name" value="RNase_T"/>
    <property type="match status" value="1"/>
</dbReference>
<dbReference type="InterPro" id="IPR011708">
    <property type="entry name" value="DNA_pol3_alpha_NTPase_dom"/>
</dbReference>
<dbReference type="InterPro" id="IPR006054">
    <property type="entry name" value="DnaQ"/>
</dbReference>
<dbReference type="FunFam" id="3.30.420.10:FF:000045">
    <property type="entry name" value="3'-5' exonuclease DinG"/>
    <property type="match status" value="1"/>
</dbReference>
<evidence type="ECO:0000259" key="13">
    <source>
        <dbReference type="SMART" id="SM00481"/>
    </source>
</evidence>
<dbReference type="Gene3D" id="3.30.420.10">
    <property type="entry name" value="Ribonuclease H-like superfamily/Ribonuclease H"/>
    <property type="match status" value="1"/>
</dbReference>
<dbReference type="PANTHER" id="PTHR32294:SF5">
    <property type="entry name" value="DNA POLYMERASE III POLC-TYPE"/>
    <property type="match status" value="1"/>
</dbReference>
<keyword evidence="8 11" id="KW-0269">Exonuclease</keyword>
<dbReference type="CDD" id="cd07435">
    <property type="entry name" value="PHP_PolIIIA_POLC"/>
    <property type="match status" value="1"/>
</dbReference>
<gene>
    <name evidence="11" type="primary">polC</name>
    <name evidence="14" type="ORF">SAMN05660297_00234</name>
</gene>
<dbReference type="Gene3D" id="6.10.140.1510">
    <property type="match status" value="1"/>
</dbReference>
<evidence type="ECO:0000256" key="10">
    <source>
        <dbReference type="ARBA" id="ARBA00049244"/>
    </source>
</evidence>
<dbReference type="InterPro" id="IPR040982">
    <property type="entry name" value="DNA_pol3_finger"/>
</dbReference>
<dbReference type="SMART" id="SM00479">
    <property type="entry name" value="EXOIII"/>
    <property type="match status" value="1"/>
</dbReference>
<dbReference type="Gene3D" id="2.40.50.140">
    <property type="entry name" value="Nucleic acid-binding proteins"/>
    <property type="match status" value="1"/>
</dbReference>
<comment type="subcellular location">
    <subcellularLocation>
        <location evidence="11">Cytoplasm</location>
    </subcellularLocation>
</comment>
<dbReference type="InterPro" id="IPR012337">
    <property type="entry name" value="RNaseH-like_sf"/>
</dbReference>
<evidence type="ECO:0000256" key="8">
    <source>
        <dbReference type="ARBA" id="ARBA00022839"/>
    </source>
</evidence>
<evidence type="ECO:0000256" key="1">
    <source>
        <dbReference type="ARBA" id="ARBA00003452"/>
    </source>
</evidence>
<evidence type="ECO:0000256" key="7">
    <source>
        <dbReference type="ARBA" id="ARBA00022801"/>
    </source>
</evidence>
<dbReference type="CDD" id="cd06127">
    <property type="entry name" value="DEDDh"/>
    <property type="match status" value="1"/>
</dbReference>
<proteinExistence type="inferred from homology"/>
<feature type="domain" description="Exonuclease" evidence="12">
    <location>
        <begin position="423"/>
        <end position="588"/>
    </location>
</feature>
<dbReference type="SUPFAM" id="SSF160975">
    <property type="entry name" value="AF1531-like"/>
    <property type="match status" value="1"/>
</dbReference>
<dbReference type="HAMAP" id="MF_00356">
    <property type="entry name" value="DNApol_PolC"/>
    <property type="match status" value="1"/>
</dbReference>
<evidence type="ECO:0000256" key="9">
    <source>
        <dbReference type="ARBA" id="ARBA00022932"/>
    </source>
</evidence>
<dbReference type="Gene3D" id="3.20.20.140">
    <property type="entry name" value="Metal-dependent hydrolases"/>
    <property type="match status" value="1"/>
</dbReference>
<name>A0A1H9YHA7_9FIRM</name>
<keyword evidence="9 11" id="KW-0239">DNA-directed DNA polymerase</keyword>
<keyword evidence="3 11" id="KW-0808">Transferase</keyword>
<evidence type="ECO:0000259" key="12">
    <source>
        <dbReference type="SMART" id="SM00479"/>
    </source>
</evidence>
<dbReference type="NCBIfam" id="TIGR01405">
    <property type="entry name" value="polC_Gram_pos"/>
    <property type="match status" value="1"/>
</dbReference>
<dbReference type="InterPro" id="IPR004013">
    <property type="entry name" value="PHP_dom"/>
</dbReference>
<dbReference type="Proteomes" id="UP000199568">
    <property type="component" value="Unassembled WGS sequence"/>
</dbReference>
<keyword evidence="6 11" id="KW-0540">Nuclease</keyword>
<dbReference type="GO" id="GO:0003677">
    <property type="term" value="F:DNA binding"/>
    <property type="evidence" value="ECO:0007669"/>
    <property type="project" value="UniProtKB-UniRule"/>
</dbReference>
<dbReference type="CDD" id="cd04484">
    <property type="entry name" value="polC_OBF"/>
    <property type="match status" value="1"/>
</dbReference>
<evidence type="ECO:0000256" key="4">
    <source>
        <dbReference type="ARBA" id="ARBA00022695"/>
    </source>
</evidence>
<keyword evidence="2 11" id="KW-0963">Cytoplasm</keyword>
<dbReference type="PANTHER" id="PTHR32294">
    <property type="entry name" value="DNA POLYMERASE III SUBUNIT ALPHA"/>
    <property type="match status" value="1"/>
</dbReference>
<dbReference type="STRING" id="426128.SAMN05660297_00234"/>
<dbReference type="GO" id="GO:0005737">
    <property type="term" value="C:cytoplasm"/>
    <property type="evidence" value="ECO:0007669"/>
    <property type="project" value="UniProtKB-SubCell"/>
</dbReference>
<dbReference type="Gene3D" id="3.30.1900.20">
    <property type="match status" value="2"/>
</dbReference>